<organism evidence="1 2">
    <name type="scientific">Hypoxylon rubiginosum</name>
    <dbReference type="NCBI Taxonomy" id="110542"/>
    <lineage>
        <taxon>Eukaryota</taxon>
        <taxon>Fungi</taxon>
        <taxon>Dikarya</taxon>
        <taxon>Ascomycota</taxon>
        <taxon>Pezizomycotina</taxon>
        <taxon>Sordariomycetes</taxon>
        <taxon>Xylariomycetidae</taxon>
        <taxon>Xylariales</taxon>
        <taxon>Hypoxylaceae</taxon>
        <taxon>Hypoxylon</taxon>
    </lineage>
</organism>
<reference evidence="1 2" key="1">
    <citation type="journal article" date="2022" name="New Phytol.">
        <title>Ecological generalism drives hyperdiversity of secondary metabolite gene clusters in xylarialean endophytes.</title>
        <authorList>
            <person name="Franco M.E.E."/>
            <person name="Wisecaver J.H."/>
            <person name="Arnold A.E."/>
            <person name="Ju Y.M."/>
            <person name="Slot J.C."/>
            <person name="Ahrendt S."/>
            <person name="Moore L.P."/>
            <person name="Eastman K.E."/>
            <person name="Scott K."/>
            <person name="Konkel Z."/>
            <person name="Mondo S.J."/>
            <person name="Kuo A."/>
            <person name="Hayes R.D."/>
            <person name="Haridas S."/>
            <person name="Andreopoulos B."/>
            <person name="Riley R."/>
            <person name="LaButti K."/>
            <person name="Pangilinan J."/>
            <person name="Lipzen A."/>
            <person name="Amirebrahimi M."/>
            <person name="Yan J."/>
            <person name="Adam C."/>
            <person name="Keymanesh K."/>
            <person name="Ng V."/>
            <person name="Louie K."/>
            <person name="Northen T."/>
            <person name="Drula E."/>
            <person name="Henrissat B."/>
            <person name="Hsieh H.M."/>
            <person name="Youens-Clark K."/>
            <person name="Lutzoni F."/>
            <person name="Miadlikowska J."/>
            <person name="Eastwood D.C."/>
            <person name="Hamelin R.C."/>
            <person name="Grigoriev I.V."/>
            <person name="U'Ren J.M."/>
        </authorList>
    </citation>
    <scope>NUCLEOTIDE SEQUENCE [LARGE SCALE GENOMIC DNA]</scope>
    <source>
        <strain evidence="1 2">ER1909</strain>
    </source>
</reference>
<name>A0ACC0CNQ3_9PEZI</name>
<comment type="caution">
    <text evidence="1">The sequence shown here is derived from an EMBL/GenBank/DDBJ whole genome shotgun (WGS) entry which is preliminary data.</text>
</comment>
<gene>
    <name evidence="1" type="ORF">F4821DRAFT_248049</name>
</gene>
<evidence type="ECO:0000313" key="1">
    <source>
        <dbReference type="EMBL" id="KAI6082035.1"/>
    </source>
</evidence>
<sequence length="662" mass="72845">MSSDASRDGVEAAQDKPPVEENHGVEEKVPNPSAEEKTPINVAAVTSGSGSDVEEVLRGPNGEEYPTKVELDTLRRVKGPINWIIYTIAFIELCERFAYYGTTAVFVNFISQPLPAGSTTGAGGTDLQAGALGKGQQASTGLVLFNSFWSYVLPLFGGWISDTYWGKYKTIHVAIVMAMLGHIILIVSALPPVIANPSGALGVFSLGIIFFGIGVGLFKANISPMIAEQYEKQQPRAVIKILNSGERVVVDPIITISVIYMRYYFFINVGSLVGSIAMVYAEKYVGFWLSFVLPTALFMFCPFLLLAFKNKYVRTPPTGSVLGKAIGLIGLSMKGRWSLNPITTIKNLRAPGFFERVKPSNIPEAERPAWMTFDDNWVDEVRRGLKACAVFVWYPIYWLSYNQLNSNLVSQASTMILNGVPNDVVNNLDPIALLIFIPIVDKFIYPALRRAHINLTPIKKVTIGFALSTISMTVAAIIQHYIYMQSPCREISGYGYIDDCRAALGLPDDAPESAYKPPLTVWIQTPAYVFIAFAEICSSITGLEYAFTKAPRNMRGMITGVFWFAQAFSAAISQAFVPLATDPYLVWLYTTIAILSALGGVGFWHNFAKLDREEEALNALPDSLFKGSRNQDADFVALEAQKAEQEKIRHAQGLDKNPVIHS</sequence>
<keyword evidence="2" id="KW-1185">Reference proteome</keyword>
<dbReference type="Proteomes" id="UP001497680">
    <property type="component" value="Unassembled WGS sequence"/>
</dbReference>
<proteinExistence type="predicted"/>
<evidence type="ECO:0000313" key="2">
    <source>
        <dbReference type="Proteomes" id="UP001497680"/>
    </source>
</evidence>
<dbReference type="EMBL" id="MU394380">
    <property type="protein sequence ID" value="KAI6082035.1"/>
    <property type="molecule type" value="Genomic_DNA"/>
</dbReference>
<protein>
    <submittedName>
        <fullName evidence="1">POT family protein</fullName>
    </submittedName>
</protein>
<accession>A0ACC0CNQ3</accession>